<feature type="compositionally biased region" description="Basic and acidic residues" evidence="1">
    <location>
        <begin position="103"/>
        <end position="122"/>
    </location>
</feature>
<dbReference type="EMBL" id="LAVV01003123">
    <property type="protein sequence ID" value="KNZ62357.1"/>
    <property type="molecule type" value="Genomic_DNA"/>
</dbReference>
<feature type="non-terminal residue" evidence="2">
    <location>
        <position position="1"/>
    </location>
</feature>
<feature type="compositionally biased region" description="Acidic residues" evidence="1">
    <location>
        <begin position="123"/>
        <end position="154"/>
    </location>
</feature>
<evidence type="ECO:0000256" key="1">
    <source>
        <dbReference type="SAM" id="MobiDB-lite"/>
    </source>
</evidence>
<organism evidence="2 3">
    <name type="scientific">Puccinia sorghi</name>
    <dbReference type="NCBI Taxonomy" id="27349"/>
    <lineage>
        <taxon>Eukaryota</taxon>
        <taxon>Fungi</taxon>
        <taxon>Dikarya</taxon>
        <taxon>Basidiomycota</taxon>
        <taxon>Pucciniomycotina</taxon>
        <taxon>Pucciniomycetes</taxon>
        <taxon>Pucciniales</taxon>
        <taxon>Pucciniaceae</taxon>
        <taxon>Puccinia</taxon>
    </lineage>
</organism>
<name>A0A0L6VP07_9BASI</name>
<dbReference type="AlphaFoldDB" id="A0A0L6VP07"/>
<keyword evidence="3" id="KW-1185">Reference proteome</keyword>
<feature type="region of interest" description="Disordered" evidence="1">
    <location>
        <begin position="103"/>
        <end position="154"/>
    </location>
</feature>
<dbReference type="Proteomes" id="UP000037035">
    <property type="component" value="Unassembled WGS sequence"/>
</dbReference>
<gene>
    <name evidence="2" type="ORF">VP01_12811g1</name>
</gene>
<dbReference type="VEuPathDB" id="FungiDB:VP01_12811g1"/>
<reference evidence="2 3" key="1">
    <citation type="submission" date="2015-08" db="EMBL/GenBank/DDBJ databases">
        <title>Next Generation Sequencing and Analysis of the Genome of Puccinia sorghi L Schw, the Causal Agent of Maize Common Rust.</title>
        <authorList>
            <person name="Rochi L."/>
            <person name="Burguener G."/>
            <person name="Darino M."/>
            <person name="Turjanski A."/>
            <person name="Kreff E."/>
            <person name="Dieguez M.J."/>
            <person name="Sacco F."/>
        </authorList>
    </citation>
    <scope>NUCLEOTIDE SEQUENCE [LARGE SCALE GENOMIC DNA]</scope>
    <source>
        <strain evidence="2 3">RO10H11247</strain>
    </source>
</reference>
<feature type="non-terminal residue" evidence="2">
    <location>
        <position position="154"/>
    </location>
</feature>
<comment type="caution">
    <text evidence="2">The sequence shown here is derived from an EMBL/GenBank/DDBJ whole genome shotgun (WGS) entry which is preliminary data.</text>
</comment>
<dbReference type="OrthoDB" id="3261476at2759"/>
<evidence type="ECO:0000313" key="3">
    <source>
        <dbReference type="Proteomes" id="UP000037035"/>
    </source>
</evidence>
<evidence type="ECO:0000313" key="2">
    <source>
        <dbReference type="EMBL" id="KNZ62357.1"/>
    </source>
</evidence>
<proteinExistence type="predicted"/>
<accession>A0A0L6VP07</accession>
<sequence>ALRTNLFDSKLRRNLWNEVLAASVLMLNQIPTHKSKNSPYELFKGVSIPLSYFHPIGNPVAVLPHKAKNDGKMVDCKHVEFLDYGQDCSQQYSNSNDLIVAKRVGEDRRPHNLEKSPELFVKEEEDDEIDQEEDSADQRESEEEESEGDDEIQV</sequence>
<protein>
    <submittedName>
        <fullName evidence="2">Uncharacterized protein</fullName>
    </submittedName>
</protein>